<dbReference type="AlphaFoldDB" id="A0A8J7RJQ0"/>
<accession>A0A8J7RJQ0</accession>
<dbReference type="EMBL" id="JAFIDN010000007">
    <property type="protein sequence ID" value="MBP3192985.1"/>
    <property type="molecule type" value="Genomic_DNA"/>
</dbReference>
<name>A0A8J7RJQ0_9BACT</name>
<evidence type="ECO:0000313" key="1">
    <source>
        <dbReference type="EMBL" id="MBP3192985.1"/>
    </source>
</evidence>
<reference evidence="1" key="1">
    <citation type="submission" date="2021-02" db="EMBL/GenBank/DDBJ databases">
        <title>Natronogracilivirga saccharolytica gen. nov. sp. nov. a new anaerobic, haloalkiliphilic carbohydrate-fermenting bacterium from soda lake and proposing of Cyclonatronumiaceae fam. nov. in the phylum Balneolaeota.</title>
        <authorList>
            <person name="Zhilina T.N."/>
            <person name="Sorokin D.Y."/>
            <person name="Zavarzina D.G."/>
            <person name="Toshchakov S.V."/>
            <person name="Kublanov I.V."/>
        </authorList>
    </citation>
    <scope>NUCLEOTIDE SEQUENCE</scope>
    <source>
        <strain evidence="1">Z-1702</strain>
    </source>
</reference>
<protein>
    <submittedName>
        <fullName evidence="1">Uncharacterized protein</fullName>
    </submittedName>
</protein>
<evidence type="ECO:0000313" key="2">
    <source>
        <dbReference type="Proteomes" id="UP000673975"/>
    </source>
</evidence>
<sequence length="238" mass="28151">MNINQSKKMSFSGFFKFLGFKRSKDFRIKDYNEEPVFYRQLPDERYLVFSRTKTEKPIKEPIFDAFVVELSSKAEPVFGRSEVKAMEPFIENVKLPKHITPIRSLFDGTAVDIVKKEIQEEENKPKPLDRKTWVAITLEYLEACGFKQTKDRNLNYRKGARCYYKKLPDGRYLVFYHFCHNKPFHLQCFDPIIVNIKGQPKQEFGDSTVKSKEWLVIDYHPERDRPYIDDLLAGKKVS</sequence>
<organism evidence="1 2">
    <name type="scientific">Natronogracilivirga saccharolytica</name>
    <dbReference type="NCBI Taxonomy" id="2812953"/>
    <lineage>
        <taxon>Bacteria</taxon>
        <taxon>Pseudomonadati</taxon>
        <taxon>Balneolota</taxon>
        <taxon>Balneolia</taxon>
        <taxon>Balneolales</taxon>
        <taxon>Cyclonatronaceae</taxon>
        <taxon>Natronogracilivirga</taxon>
    </lineage>
</organism>
<keyword evidence="2" id="KW-1185">Reference proteome</keyword>
<proteinExistence type="predicted"/>
<dbReference type="Proteomes" id="UP000673975">
    <property type="component" value="Unassembled WGS sequence"/>
</dbReference>
<gene>
    <name evidence="1" type="ORF">NATSA_09955</name>
</gene>
<dbReference type="RefSeq" id="WP_210512195.1">
    <property type="nucleotide sequence ID" value="NZ_JAFIDN010000007.1"/>
</dbReference>
<comment type="caution">
    <text evidence="1">The sequence shown here is derived from an EMBL/GenBank/DDBJ whole genome shotgun (WGS) entry which is preliminary data.</text>
</comment>